<dbReference type="PANTHER" id="PTHR46580">
    <property type="entry name" value="SENSOR KINASE-RELATED"/>
    <property type="match status" value="1"/>
</dbReference>
<name>C0ZKM9_BREBN</name>
<protein>
    <recommendedName>
        <fullName evidence="3">HYR domain-containing protein</fullName>
    </recommendedName>
</protein>
<accession>C0ZKM9</accession>
<dbReference type="Pfam" id="PF02494">
    <property type="entry name" value="HYR"/>
    <property type="match status" value="2"/>
</dbReference>
<evidence type="ECO:0000256" key="2">
    <source>
        <dbReference type="ARBA" id="ARBA00022737"/>
    </source>
</evidence>
<evidence type="ECO:0000313" key="4">
    <source>
        <dbReference type="EMBL" id="BAH45706.1"/>
    </source>
</evidence>
<dbReference type="RefSeq" id="WP_015892967.1">
    <property type="nucleotide sequence ID" value="NC_012491.1"/>
</dbReference>
<dbReference type="STRING" id="358681.BBR47_47290"/>
<dbReference type="Gene3D" id="2.40.128.340">
    <property type="match status" value="1"/>
</dbReference>
<reference evidence="4 5" key="1">
    <citation type="submission" date="2005-03" db="EMBL/GenBank/DDBJ databases">
        <title>Brevibacillus brevis strain 47, complete genome.</title>
        <authorList>
            <person name="Hosoyama A."/>
            <person name="Yamada R."/>
            <person name="Hongo Y."/>
            <person name="Terui Y."/>
            <person name="Ankai A."/>
            <person name="Masuyama W."/>
            <person name="Sekiguchi M."/>
            <person name="Takeda T."/>
            <person name="Asano K."/>
            <person name="Ohji S."/>
            <person name="Ichikawa N."/>
            <person name="Narita S."/>
            <person name="Aoki N."/>
            <person name="Miura H."/>
            <person name="Matsushita S."/>
            <person name="Sekigawa T."/>
            <person name="Yamagata H."/>
            <person name="Yoshikawa H."/>
            <person name="Udaka S."/>
            <person name="Tanikawa S."/>
            <person name="Fujita N."/>
        </authorList>
    </citation>
    <scope>NUCLEOTIDE SEQUENCE [LARGE SCALE GENOMIC DNA]</scope>
    <source>
        <strain evidence="5">47 / JCM 6285 / NBRC 100599</strain>
    </source>
</reference>
<dbReference type="Proteomes" id="UP000001877">
    <property type="component" value="Chromosome"/>
</dbReference>
<evidence type="ECO:0000259" key="3">
    <source>
        <dbReference type="PROSITE" id="PS50825"/>
    </source>
</evidence>
<dbReference type="HOGENOM" id="CLU_453925_0_0_9"/>
<dbReference type="InterPro" id="IPR013517">
    <property type="entry name" value="FG-GAP"/>
</dbReference>
<proteinExistence type="predicted"/>
<feature type="domain" description="HYR" evidence="3">
    <location>
        <begin position="463"/>
        <end position="558"/>
    </location>
</feature>
<sequence length="601" mass="61860">MFGVKHFNERIGACIPVRKGESNLACPFFQPAVEYDTGGTSPSSITSADFNGDSIIDLAVVDIGSNDVSILLNNGSGVFSVSQTIPFNTLFPGSLLGQIAAADFNGDGHIDLAVTDQTPNDRVFILLNNGDGTFAAPVAYSTGVFPAVSQSFAIATGDFDGVNGVDLAIANVGQITGTSFITVLLNNGSGVFTMAPGSPFATTPGLAPFDIVAADFNGDGKLDLATANRDTNDITIFNGNGDGTFQTPGVSFSVLPGGASPLSLVAADLNGNGSIDIAVANIATSNVTVFLNNGFGSFTEAAGSPFSLGTDAFPFDITAADFNCDGAIDLATPNAGSDNVSVLINNGTGGFSTPFQFPTGAGPFSITVADFNGDGRVDIATANEGSNNVSVLLNGCVQPPTCPPDMVVPCPIVNYSTPVATCPGVTVTCSPPSGSLFPVGDTVVTCTAQDIFGNTEVCSFTITVIDEPPTITCPEDITVPVLPGRTSATVTYEVTATDTCGVTSITCHGMTRSFSPPAPIAVATFTMDFPVGMTMLTCTARDQSGNTASCSFVVTVTFGVPNSIQPEIIRVKKVYDWVVLQSNFRLILDLNHSRDDQGNQK</sequence>
<dbReference type="Pfam" id="PF13517">
    <property type="entry name" value="FG-GAP_3"/>
    <property type="match status" value="3"/>
</dbReference>
<dbReference type="eggNOG" id="COG1572">
    <property type="taxonomic scope" value="Bacteria"/>
</dbReference>
<dbReference type="EMBL" id="AP008955">
    <property type="protein sequence ID" value="BAH45706.1"/>
    <property type="molecule type" value="Genomic_DNA"/>
</dbReference>
<dbReference type="InterPro" id="IPR003410">
    <property type="entry name" value="HYR_dom"/>
</dbReference>
<evidence type="ECO:0000256" key="1">
    <source>
        <dbReference type="ARBA" id="ARBA00022729"/>
    </source>
</evidence>
<dbReference type="InterPro" id="IPR028994">
    <property type="entry name" value="Integrin_alpha_N"/>
</dbReference>
<dbReference type="PROSITE" id="PS50825">
    <property type="entry name" value="HYR"/>
    <property type="match status" value="1"/>
</dbReference>
<dbReference type="Gene3D" id="2.60.40.10">
    <property type="entry name" value="Immunoglobulins"/>
    <property type="match status" value="1"/>
</dbReference>
<keyword evidence="5" id="KW-1185">Reference proteome</keyword>
<organism evidence="4 5">
    <name type="scientific">Brevibacillus brevis (strain 47 / JCM 6285 / NBRC 100599)</name>
    <dbReference type="NCBI Taxonomy" id="358681"/>
    <lineage>
        <taxon>Bacteria</taxon>
        <taxon>Bacillati</taxon>
        <taxon>Bacillota</taxon>
        <taxon>Bacilli</taxon>
        <taxon>Bacillales</taxon>
        <taxon>Paenibacillaceae</taxon>
        <taxon>Brevibacillus</taxon>
    </lineage>
</organism>
<keyword evidence="2" id="KW-0677">Repeat</keyword>
<dbReference type="Gene3D" id="2.30.30.100">
    <property type="match status" value="4"/>
</dbReference>
<dbReference type="KEGG" id="bbe:BBR47_47290"/>
<dbReference type="eggNOG" id="COG2706">
    <property type="taxonomic scope" value="Bacteria"/>
</dbReference>
<gene>
    <name evidence="4" type="ordered locus">BBR47_47290</name>
</gene>
<dbReference type="SUPFAM" id="SSF69318">
    <property type="entry name" value="Integrin alpha N-terminal domain"/>
    <property type="match status" value="1"/>
</dbReference>
<dbReference type="AlphaFoldDB" id="C0ZKM9"/>
<keyword evidence="1" id="KW-0732">Signal</keyword>
<dbReference type="InterPro" id="IPR013783">
    <property type="entry name" value="Ig-like_fold"/>
</dbReference>
<evidence type="ECO:0000313" key="5">
    <source>
        <dbReference type="Proteomes" id="UP000001877"/>
    </source>
</evidence>